<dbReference type="NCBIfam" id="TIGR02595">
    <property type="entry name" value="PEP_CTERM"/>
    <property type="match status" value="1"/>
</dbReference>
<accession>A0A645EQ53</accession>
<name>A0A645EQ53_9ZZZZ</name>
<comment type="caution">
    <text evidence="3">The sequence shown here is derived from an EMBL/GenBank/DDBJ whole genome shotgun (WGS) entry which is preliminary data.</text>
</comment>
<dbReference type="AlphaFoldDB" id="A0A645EQ53"/>
<proteinExistence type="predicted"/>
<protein>
    <recommendedName>
        <fullName evidence="2">Ice-binding protein C-terminal domain-containing protein</fullName>
    </recommendedName>
</protein>
<dbReference type="InterPro" id="IPR013424">
    <property type="entry name" value="Ice-binding_C"/>
</dbReference>
<evidence type="ECO:0000259" key="2">
    <source>
        <dbReference type="Pfam" id="PF07589"/>
    </source>
</evidence>
<gene>
    <name evidence="3" type="ORF">SDC9_151384</name>
</gene>
<feature type="domain" description="Ice-binding protein C-terminal" evidence="2">
    <location>
        <begin position="180"/>
        <end position="203"/>
    </location>
</feature>
<keyword evidence="1" id="KW-0472">Membrane</keyword>
<organism evidence="3">
    <name type="scientific">bioreactor metagenome</name>
    <dbReference type="NCBI Taxonomy" id="1076179"/>
    <lineage>
        <taxon>unclassified sequences</taxon>
        <taxon>metagenomes</taxon>
        <taxon>ecological metagenomes</taxon>
    </lineage>
</organism>
<feature type="transmembrane region" description="Helical" evidence="1">
    <location>
        <begin position="177"/>
        <end position="199"/>
    </location>
</feature>
<sequence length="203" mass="21720">MSFFKSVLLISCVVLLSLRESSAQGTITFDGPPLQPPGSASVVQAYQESGVWFAPILGTAGFIRSGSNPREFWPDNGTAYVDASLGDSLMFGLDDGSEFSLISVDLAEWSTGYPEPVSVRFVGYKSDGSRVTAQLVTDGIFDGTGPLADFETLYFDSGFTGLTRVHIPTTSWHLDNLVIAVPEPGTASLILFGLGALALKRRR</sequence>
<dbReference type="Pfam" id="PF07589">
    <property type="entry name" value="PEP-CTERM"/>
    <property type="match status" value="1"/>
</dbReference>
<reference evidence="3" key="1">
    <citation type="submission" date="2019-08" db="EMBL/GenBank/DDBJ databases">
        <authorList>
            <person name="Kucharzyk K."/>
            <person name="Murdoch R.W."/>
            <person name="Higgins S."/>
            <person name="Loffler F."/>
        </authorList>
    </citation>
    <scope>NUCLEOTIDE SEQUENCE</scope>
</reference>
<keyword evidence="1" id="KW-0812">Transmembrane</keyword>
<evidence type="ECO:0000256" key="1">
    <source>
        <dbReference type="SAM" id="Phobius"/>
    </source>
</evidence>
<keyword evidence="1" id="KW-1133">Transmembrane helix</keyword>
<dbReference type="EMBL" id="VSSQ01050079">
    <property type="protein sequence ID" value="MPN04148.1"/>
    <property type="molecule type" value="Genomic_DNA"/>
</dbReference>
<evidence type="ECO:0000313" key="3">
    <source>
        <dbReference type="EMBL" id="MPN04148.1"/>
    </source>
</evidence>